<keyword evidence="2" id="KW-1185">Reference proteome</keyword>
<dbReference type="EMBL" id="ACJX03000001">
    <property type="protein sequence ID" value="KRT34474.1"/>
    <property type="molecule type" value="Genomic_DNA"/>
</dbReference>
<evidence type="ECO:0000313" key="1">
    <source>
        <dbReference type="EMBL" id="KRT34474.1"/>
    </source>
</evidence>
<protein>
    <submittedName>
        <fullName evidence="1">Uncharacterized protein</fullName>
    </submittedName>
</protein>
<reference evidence="2" key="1">
    <citation type="submission" date="2012-09" db="EMBL/GenBank/DDBJ databases">
        <authorList>
            <person name="Weinstock G."/>
            <person name="Sodergren E."/>
            <person name="Clifton S."/>
            <person name="Fulton L."/>
            <person name="Fulton B."/>
            <person name="Courtney L."/>
            <person name="Fronick C."/>
            <person name="Harrison M."/>
            <person name="Strong C."/>
            <person name="Farmer C."/>
            <person name="Delehaunty K."/>
            <person name="Markovic C."/>
            <person name="Hall O."/>
            <person name="Minx P."/>
            <person name="Tomlinson C."/>
            <person name="Mitreva M."/>
            <person name="Nelson J."/>
            <person name="Hou S."/>
            <person name="Wollam A."/>
            <person name="Pepin K.H."/>
            <person name="Johnson M."/>
            <person name="Bhonagiri V."/>
            <person name="Nash W.E."/>
            <person name="Suruliraj S."/>
            <person name="Warren W."/>
            <person name="Chinwalla A."/>
            <person name="Mardis E.R."/>
            <person name="Wilson R.K."/>
        </authorList>
    </citation>
    <scope>NUCLEOTIDE SEQUENCE [LARGE SCALE GENOMIC DNA]</scope>
    <source>
        <strain evidence="2">OS1</strain>
    </source>
</reference>
<name>A0A0T5X7Y0_9BACT</name>
<gene>
    <name evidence="1" type="ORF">HMPREF1705_04678</name>
</gene>
<accession>A0A0T5X7Y0</accession>
<dbReference type="Proteomes" id="UP000005273">
    <property type="component" value="Unassembled WGS sequence"/>
</dbReference>
<dbReference type="AlphaFoldDB" id="A0A0T5X7Y0"/>
<organism evidence="1 2">
    <name type="scientific">Acetomicrobium hydrogeniformans ATCC BAA-1850</name>
    <dbReference type="NCBI Taxonomy" id="592015"/>
    <lineage>
        <taxon>Bacteria</taxon>
        <taxon>Thermotogati</taxon>
        <taxon>Synergistota</taxon>
        <taxon>Synergistia</taxon>
        <taxon>Synergistales</taxon>
        <taxon>Acetomicrobiaceae</taxon>
        <taxon>Acetomicrobium</taxon>
    </lineage>
</organism>
<evidence type="ECO:0000313" key="2">
    <source>
        <dbReference type="Proteomes" id="UP000005273"/>
    </source>
</evidence>
<proteinExistence type="predicted"/>
<sequence>MILLLWPLAMVVRASFLNGFGWFLPPLYFLCQISTLKIIEPFL</sequence>
<comment type="caution">
    <text evidence="1">The sequence shown here is derived from an EMBL/GenBank/DDBJ whole genome shotgun (WGS) entry which is preliminary data.</text>
</comment>